<dbReference type="Gene3D" id="3.40.50.150">
    <property type="entry name" value="Vaccinia Virus protein VP39"/>
    <property type="match status" value="1"/>
</dbReference>
<keyword evidence="2" id="KW-1185">Reference proteome</keyword>
<dbReference type="EMBL" id="SNXZ01000003">
    <property type="protein sequence ID" value="TDP97787.1"/>
    <property type="molecule type" value="Genomic_DNA"/>
</dbReference>
<evidence type="ECO:0000313" key="2">
    <source>
        <dbReference type="Proteomes" id="UP000295444"/>
    </source>
</evidence>
<reference evidence="1 2" key="1">
    <citation type="submission" date="2019-03" db="EMBL/GenBank/DDBJ databases">
        <title>Genomic Encyclopedia of Type Strains, Phase IV (KMG-IV): sequencing the most valuable type-strain genomes for metagenomic binning, comparative biology and taxonomic classification.</title>
        <authorList>
            <person name="Goeker M."/>
        </authorList>
    </citation>
    <scope>NUCLEOTIDE SEQUENCE [LARGE SCALE GENOMIC DNA]</scope>
    <source>
        <strain evidence="1 2">DSM 45361</strain>
    </source>
</reference>
<proteinExistence type="predicted"/>
<evidence type="ECO:0000313" key="1">
    <source>
        <dbReference type="EMBL" id="TDP97787.1"/>
    </source>
</evidence>
<evidence type="ECO:0008006" key="3">
    <source>
        <dbReference type="Google" id="ProtNLM"/>
    </source>
</evidence>
<dbReference type="SUPFAM" id="SSF53335">
    <property type="entry name" value="S-adenosyl-L-methionine-dependent methyltransferases"/>
    <property type="match status" value="1"/>
</dbReference>
<name>A0A4R6SDM8_LABRH</name>
<dbReference type="AlphaFoldDB" id="A0A4R6SDM8"/>
<accession>A0A4R6SDM8</accession>
<comment type="caution">
    <text evidence="1">The sequence shown here is derived from an EMBL/GenBank/DDBJ whole genome shotgun (WGS) entry which is preliminary data.</text>
</comment>
<organism evidence="1 2">
    <name type="scientific">Labedaea rhizosphaerae</name>
    <dbReference type="NCBI Taxonomy" id="598644"/>
    <lineage>
        <taxon>Bacteria</taxon>
        <taxon>Bacillati</taxon>
        <taxon>Actinomycetota</taxon>
        <taxon>Actinomycetes</taxon>
        <taxon>Pseudonocardiales</taxon>
        <taxon>Pseudonocardiaceae</taxon>
        <taxon>Labedaea</taxon>
    </lineage>
</organism>
<dbReference type="Proteomes" id="UP000295444">
    <property type="component" value="Unassembled WGS sequence"/>
</dbReference>
<protein>
    <recommendedName>
        <fullName evidence="3">Methyltransferase family protein</fullName>
    </recommendedName>
</protein>
<sequence length="263" mass="28154">MGGGWREGRRVGSMGAGFAAEWLAVREAADAAARDGSLPARLPSAPLVVRDLGCGTGAMARWLGARLSGSPRWILTDHDPDLLAIAAATVPGAVTDLRDFTTLSADDLAGTDLVTGSAVLDLLTAEEITGLVESCAGARCAALFTLSVVGKVRFTPPDPLDDELVAAFNAHQRRTVGGRRLLGPDGIAWAAEEFARLGYTVTRAPSPWRLTPGELFDQWLEGWLGAACDWRPELAEAVRDWRRRRSSQEPHVVVEHEDLLAIP</sequence>
<dbReference type="InterPro" id="IPR029063">
    <property type="entry name" value="SAM-dependent_MTases_sf"/>
</dbReference>
<gene>
    <name evidence="1" type="ORF">EV186_103753</name>
</gene>